<keyword evidence="6" id="KW-0808">Transferase</keyword>
<feature type="transmembrane region" description="Helical" evidence="14">
    <location>
        <begin position="12"/>
        <end position="34"/>
    </location>
</feature>
<dbReference type="Gene3D" id="3.30.565.10">
    <property type="entry name" value="Histidine kinase-like ATPase, C-terminal domain"/>
    <property type="match status" value="1"/>
</dbReference>
<organism evidence="16 17">
    <name type="scientific">Mordavella massiliensis</name>
    <dbReference type="NCBI Taxonomy" id="1871024"/>
    <lineage>
        <taxon>Bacteria</taxon>
        <taxon>Bacillati</taxon>
        <taxon>Bacillota</taxon>
        <taxon>Clostridia</taxon>
        <taxon>Eubacteriales</taxon>
        <taxon>Clostridiaceae</taxon>
        <taxon>Mordavella</taxon>
    </lineage>
</organism>
<evidence type="ECO:0000256" key="3">
    <source>
        <dbReference type="ARBA" id="ARBA00012438"/>
    </source>
</evidence>
<feature type="transmembrane region" description="Helical" evidence="14">
    <location>
        <begin position="436"/>
        <end position="459"/>
    </location>
</feature>
<dbReference type="GO" id="GO:0005886">
    <property type="term" value="C:plasma membrane"/>
    <property type="evidence" value="ECO:0007669"/>
    <property type="project" value="UniProtKB-SubCell"/>
</dbReference>
<dbReference type="SMART" id="SM00387">
    <property type="entry name" value="HATPase_c"/>
    <property type="match status" value="1"/>
</dbReference>
<evidence type="ECO:0000256" key="2">
    <source>
        <dbReference type="ARBA" id="ARBA00004651"/>
    </source>
</evidence>
<evidence type="ECO:0000256" key="10">
    <source>
        <dbReference type="ARBA" id="ARBA00022840"/>
    </source>
</evidence>
<dbReference type="Proteomes" id="UP000705508">
    <property type="component" value="Unassembled WGS sequence"/>
</dbReference>
<comment type="subcellular location">
    <subcellularLocation>
        <location evidence="2">Cell membrane</location>
        <topology evidence="2">Multi-pass membrane protein</topology>
    </subcellularLocation>
</comment>
<accession>A0A938XBA7</accession>
<keyword evidence="4" id="KW-1003">Cell membrane</keyword>
<dbReference type="EMBL" id="JACJKS010000009">
    <property type="protein sequence ID" value="MBM6948599.1"/>
    <property type="molecule type" value="Genomic_DNA"/>
</dbReference>
<keyword evidence="13 14" id="KW-0472">Membrane</keyword>
<dbReference type="AlphaFoldDB" id="A0A938XBA7"/>
<dbReference type="PROSITE" id="PS50109">
    <property type="entry name" value="HIS_KIN"/>
    <property type="match status" value="1"/>
</dbReference>
<dbReference type="Pfam" id="PF00512">
    <property type="entry name" value="HisKA"/>
    <property type="match status" value="1"/>
</dbReference>
<keyword evidence="11 14" id="KW-1133">Transmembrane helix</keyword>
<dbReference type="SUPFAM" id="SSF55874">
    <property type="entry name" value="ATPase domain of HSP90 chaperone/DNA topoisomerase II/histidine kinase"/>
    <property type="match status" value="1"/>
</dbReference>
<dbReference type="CDD" id="cd00082">
    <property type="entry name" value="HisKA"/>
    <property type="match status" value="1"/>
</dbReference>
<proteinExistence type="predicted"/>
<reference evidence="16" key="2">
    <citation type="journal article" date="2021" name="Sci. Rep.">
        <title>The distribution of antibiotic resistance genes in chicken gut microbiota commensals.</title>
        <authorList>
            <person name="Juricova H."/>
            <person name="Matiasovicova J."/>
            <person name="Kubasova T."/>
            <person name="Cejkova D."/>
            <person name="Rychlik I."/>
        </authorList>
    </citation>
    <scope>NUCLEOTIDE SEQUENCE</scope>
    <source>
        <strain evidence="16">An582</strain>
    </source>
</reference>
<dbReference type="InterPro" id="IPR036890">
    <property type="entry name" value="HATPase_C_sf"/>
</dbReference>
<evidence type="ECO:0000256" key="11">
    <source>
        <dbReference type="ARBA" id="ARBA00022989"/>
    </source>
</evidence>
<gene>
    <name evidence="16" type="ORF">H6A20_08000</name>
</gene>
<dbReference type="RefSeq" id="WP_204906615.1">
    <property type="nucleotide sequence ID" value="NZ_JACJKS010000009.1"/>
</dbReference>
<dbReference type="InterPro" id="IPR005467">
    <property type="entry name" value="His_kinase_dom"/>
</dbReference>
<dbReference type="PANTHER" id="PTHR45528:SF1">
    <property type="entry name" value="SENSOR HISTIDINE KINASE CPXA"/>
    <property type="match status" value="1"/>
</dbReference>
<evidence type="ECO:0000313" key="17">
    <source>
        <dbReference type="Proteomes" id="UP000705508"/>
    </source>
</evidence>
<dbReference type="InterPro" id="IPR050398">
    <property type="entry name" value="HssS/ArlS-like"/>
</dbReference>
<dbReference type="Gene3D" id="1.10.287.130">
    <property type="match status" value="1"/>
</dbReference>
<comment type="catalytic activity">
    <reaction evidence="1">
        <text>ATP + protein L-histidine = ADP + protein N-phospho-L-histidine.</text>
        <dbReference type="EC" id="2.7.13.3"/>
    </reaction>
</comment>
<evidence type="ECO:0000256" key="13">
    <source>
        <dbReference type="ARBA" id="ARBA00023136"/>
    </source>
</evidence>
<dbReference type="InterPro" id="IPR036097">
    <property type="entry name" value="HisK_dim/P_sf"/>
</dbReference>
<evidence type="ECO:0000256" key="9">
    <source>
        <dbReference type="ARBA" id="ARBA00022777"/>
    </source>
</evidence>
<evidence type="ECO:0000256" key="1">
    <source>
        <dbReference type="ARBA" id="ARBA00000085"/>
    </source>
</evidence>
<feature type="transmembrane region" description="Helical" evidence="14">
    <location>
        <begin position="561"/>
        <end position="579"/>
    </location>
</feature>
<sequence>MNKWYRAAPVKGILLLVQHALVVLVTVSLIWMAAYPGLAGDIVSGKQAAAYDRSEGFGQQVYWDAQDILRAISDKDDLETDGKLDENKLVDIEEICANGRITGENSSGLAYTVRDLLDWGKKLENGELASNDMVYERSGAAPDPIIVCQKPDGSYDYYYYGDLRERIEAGELAFMTDPDAELSSEEILAYLRDGNLYQGDSAGTVVDGENQVIYRTVWNYDGWWLEECCAPDGADSILDIVNSDPDWNGRLNEAFGQISTALSMMTDKWENYEAAADAWGEGNTNLSYLYADTAGGRIYTNREEFRDYDRLEDSITALESTDAFAVVRPRLADYVSSLSGPGGDEWRHAAQQLGPAGEDFVFAVSVDTDYPVQDVYYSQNEMYETYAPSIRGMVAAGIASLIGILAILVWLTAVAGRRNRDEELHLNFFDRIRTELAAVLTAGIWFGSVFLLLNIYGPFTGVVYHGDPSYYYGGVFRVNVWDVVVVSAVAVVSCAMFMVGYLSLVRRIKGRTLWKNSVLKWLCGFVRRVIRHIGEVWRVVLAFLGILFLHFLVLLSDGSSLFVLLMFAVDILAAVYMVHQAIGRNRLGRGIGRIASGEVDYKIPLDGLKGGQRDIAEKINTIGEGLDAAVAASMKNERLKTDLITNVSHDIKTPLTSIINYVDLLKRENFADPKIRGYIEVLEAKAQRLKNLTEDVVEASKVSSGNITLEYMNIDLAEMIQQTSGEFAEKFSARHLTEVLSLPEGGAVIHVDGRRMWRVLENIYNNAAKYAMEGTRVYADLTADGTRVVFSLKNVSQQPLNISADELTERFIRGDVSRSTEGSGLGLSIAKSLAEMQGGTFEIYLDGDLFKVTITFPQVRKTDSEE</sequence>
<keyword evidence="10" id="KW-0067">ATP-binding</keyword>
<dbReference type="InterPro" id="IPR003661">
    <property type="entry name" value="HisK_dim/P_dom"/>
</dbReference>
<evidence type="ECO:0000259" key="15">
    <source>
        <dbReference type="PROSITE" id="PS50109"/>
    </source>
</evidence>
<evidence type="ECO:0000256" key="5">
    <source>
        <dbReference type="ARBA" id="ARBA00022553"/>
    </source>
</evidence>
<dbReference type="GO" id="GO:0000155">
    <property type="term" value="F:phosphorelay sensor kinase activity"/>
    <property type="evidence" value="ECO:0007669"/>
    <property type="project" value="InterPro"/>
</dbReference>
<feature type="domain" description="Histidine kinase" evidence="15">
    <location>
        <begin position="646"/>
        <end position="860"/>
    </location>
</feature>
<feature type="transmembrane region" description="Helical" evidence="14">
    <location>
        <begin position="536"/>
        <end position="555"/>
    </location>
</feature>
<comment type="caution">
    <text evidence="16">The sequence shown here is derived from an EMBL/GenBank/DDBJ whole genome shotgun (WGS) entry which is preliminary data.</text>
</comment>
<evidence type="ECO:0000256" key="7">
    <source>
        <dbReference type="ARBA" id="ARBA00022692"/>
    </source>
</evidence>
<evidence type="ECO:0000256" key="12">
    <source>
        <dbReference type="ARBA" id="ARBA00023012"/>
    </source>
</evidence>
<feature type="transmembrane region" description="Helical" evidence="14">
    <location>
        <begin position="392"/>
        <end position="415"/>
    </location>
</feature>
<keyword evidence="8" id="KW-0547">Nucleotide-binding</keyword>
<reference evidence="16" key="1">
    <citation type="submission" date="2020-08" db="EMBL/GenBank/DDBJ databases">
        <authorList>
            <person name="Cejkova D."/>
            <person name="Kubasova T."/>
            <person name="Jahodarova E."/>
            <person name="Rychlik I."/>
        </authorList>
    </citation>
    <scope>NUCLEOTIDE SEQUENCE</scope>
    <source>
        <strain evidence="16">An582</strain>
    </source>
</reference>
<dbReference type="PANTHER" id="PTHR45528">
    <property type="entry name" value="SENSOR HISTIDINE KINASE CPXA"/>
    <property type="match status" value="1"/>
</dbReference>
<dbReference type="EC" id="2.7.13.3" evidence="3"/>
<dbReference type="Pfam" id="PF02518">
    <property type="entry name" value="HATPase_c"/>
    <property type="match status" value="1"/>
</dbReference>
<dbReference type="InterPro" id="IPR003594">
    <property type="entry name" value="HATPase_dom"/>
</dbReference>
<evidence type="ECO:0000256" key="6">
    <source>
        <dbReference type="ARBA" id="ARBA00022679"/>
    </source>
</evidence>
<feature type="transmembrane region" description="Helical" evidence="14">
    <location>
        <begin position="479"/>
        <end position="505"/>
    </location>
</feature>
<evidence type="ECO:0000256" key="8">
    <source>
        <dbReference type="ARBA" id="ARBA00022741"/>
    </source>
</evidence>
<dbReference type="SUPFAM" id="SSF47384">
    <property type="entry name" value="Homodimeric domain of signal transducing histidine kinase"/>
    <property type="match status" value="1"/>
</dbReference>
<evidence type="ECO:0000256" key="4">
    <source>
        <dbReference type="ARBA" id="ARBA00022475"/>
    </source>
</evidence>
<dbReference type="SMART" id="SM00388">
    <property type="entry name" value="HisKA"/>
    <property type="match status" value="1"/>
</dbReference>
<keyword evidence="9 16" id="KW-0418">Kinase</keyword>
<dbReference type="GO" id="GO:0005524">
    <property type="term" value="F:ATP binding"/>
    <property type="evidence" value="ECO:0007669"/>
    <property type="project" value="UniProtKB-KW"/>
</dbReference>
<keyword evidence="12" id="KW-0902">Two-component regulatory system</keyword>
<keyword evidence="7 14" id="KW-0812">Transmembrane</keyword>
<keyword evidence="5" id="KW-0597">Phosphoprotein</keyword>
<protein>
    <recommendedName>
        <fullName evidence="3">histidine kinase</fullName>
        <ecNumber evidence="3">2.7.13.3</ecNumber>
    </recommendedName>
</protein>
<evidence type="ECO:0000313" key="16">
    <source>
        <dbReference type="EMBL" id="MBM6948599.1"/>
    </source>
</evidence>
<evidence type="ECO:0000256" key="14">
    <source>
        <dbReference type="SAM" id="Phobius"/>
    </source>
</evidence>
<name>A0A938XBA7_9CLOT</name>